<keyword evidence="2" id="KW-0732">Signal</keyword>
<comment type="caution">
    <text evidence="3">The sequence shown here is derived from an EMBL/GenBank/DDBJ whole genome shotgun (WGS) entry which is preliminary data.</text>
</comment>
<dbReference type="Proteomes" id="UP001321492">
    <property type="component" value="Unassembled WGS sequence"/>
</dbReference>
<evidence type="ECO:0000313" key="4">
    <source>
        <dbReference type="Proteomes" id="UP001321492"/>
    </source>
</evidence>
<reference evidence="3 4" key="1">
    <citation type="submission" date="2023-05" db="EMBL/GenBank/DDBJ databases">
        <title>Chelatococcus sp. nov., a moderately thermophilic bacterium isolated from hot spring microbial mat.</title>
        <authorList>
            <person name="Hu C.-J."/>
            <person name="Li W.-J."/>
        </authorList>
    </citation>
    <scope>NUCLEOTIDE SEQUENCE [LARGE SCALE GENOMIC DNA]</scope>
    <source>
        <strain evidence="3 4">SYSU G07232</strain>
    </source>
</reference>
<evidence type="ECO:0000256" key="2">
    <source>
        <dbReference type="SAM" id="SignalP"/>
    </source>
</evidence>
<dbReference type="SUPFAM" id="SSF56935">
    <property type="entry name" value="Porins"/>
    <property type="match status" value="1"/>
</dbReference>
<evidence type="ECO:0000313" key="3">
    <source>
        <dbReference type="EMBL" id="MDJ1158318.1"/>
    </source>
</evidence>
<accession>A0ABT7AG60</accession>
<feature type="chain" id="PRO_5047099033" evidence="2">
    <location>
        <begin position="34"/>
        <end position="501"/>
    </location>
</feature>
<feature type="region of interest" description="Disordered" evidence="1">
    <location>
        <begin position="54"/>
        <end position="96"/>
    </location>
</feature>
<name>A0ABT7AG60_9HYPH</name>
<protein>
    <submittedName>
        <fullName evidence="3">Outer membrane beta-barrel protein</fullName>
    </submittedName>
</protein>
<feature type="compositionally biased region" description="Low complexity" evidence="1">
    <location>
        <begin position="71"/>
        <end position="82"/>
    </location>
</feature>
<dbReference type="Pfam" id="PF10082">
    <property type="entry name" value="BBP2_2"/>
    <property type="match status" value="1"/>
</dbReference>
<feature type="signal peptide" evidence="2">
    <location>
        <begin position="1"/>
        <end position="33"/>
    </location>
</feature>
<keyword evidence="4" id="KW-1185">Reference proteome</keyword>
<proteinExistence type="predicted"/>
<organism evidence="3 4">
    <name type="scientific">Chelatococcus albus</name>
    <dbReference type="NCBI Taxonomy" id="3047466"/>
    <lineage>
        <taxon>Bacteria</taxon>
        <taxon>Pseudomonadati</taxon>
        <taxon>Pseudomonadota</taxon>
        <taxon>Alphaproteobacteria</taxon>
        <taxon>Hyphomicrobiales</taxon>
        <taxon>Chelatococcaceae</taxon>
        <taxon>Chelatococcus</taxon>
    </lineage>
</organism>
<evidence type="ECO:0000256" key="1">
    <source>
        <dbReference type="SAM" id="MobiDB-lite"/>
    </source>
</evidence>
<gene>
    <name evidence="3" type="ORF">QNA08_08745</name>
</gene>
<sequence>MVRCRCRSDETPVSPVLALGLAAMTLLSLPAPAQEVAGGALRGTTQPALGVGPSALGFDALEPSPGGAGEGAAPSAAATSAPVRQPVRPPLADGVRGSVRSPVYGLAMAAPETPVRRRRRVEDDAFAPLGWRFGGLTLLPAIESGVGYDTNPNRSSGRHKGSTLLRTEGELRLKSDWSRHELVGLLRGAYLDYPDMRRASRPTGEGRLDLRLDARRDTEIDLGARFTLDTQRPGSPDLPGSVIDRPIVATGGVSAGVVERFNRLSLGLKGSIDRSYYEDAELAGGGTLDQGDRNYTQYGLALRGGYEVHPGLKPFVEGTIDTRRYDRRIDSSGFERDSTGYSLRAGASFELTRLVTGEVAVGYQHRTYEDERLEALRGPLVDAAIVWTPTPLTTVRLRGATSLDETTVVGASGLLARRATLEVEHALRRYLTLTGLLSLQQNDYDGVPVKEDTFTGGLRLEWKLTRSLAVRASFTHERLKSTTPGSDYTANVFLLGLRLQR</sequence>
<dbReference type="InterPro" id="IPR018759">
    <property type="entry name" value="BBP2_2"/>
</dbReference>
<dbReference type="EMBL" id="JASJEV010000004">
    <property type="protein sequence ID" value="MDJ1158318.1"/>
    <property type="molecule type" value="Genomic_DNA"/>
</dbReference>